<keyword evidence="2" id="KW-0812">Transmembrane</keyword>
<keyword evidence="1" id="KW-0802">TPR repeat</keyword>
<protein>
    <submittedName>
        <fullName evidence="4">Tetratricopeptide repeat protein</fullName>
    </submittedName>
</protein>
<dbReference type="EMBL" id="JBEXAC010000002">
    <property type="protein sequence ID" value="MET6999294.1"/>
    <property type="molecule type" value="Genomic_DNA"/>
</dbReference>
<dbReference type="Gene3D" id="1.25.40.10">
    <property type="entry name" value="Tetratricopeptide repeat domain"/>
    <property type="match status" value="1"/>
</dbReference>
<feature type="transmembrane region" description="Helical" evidence="2">
    <location>
        <begin position="165"/>
        <end position="190"/>
    </location>
</feature>
<dbReference type="Gene3D" id="2.30.30.40">
    <property type="entry name" value="SH3 Domains"/>
    <property type="match status" value="1"/>
</dbReference>
<accession>A0ABV2T8D7</accession>
<dbReference type="InterPro" id="IPR011990">
    <property type="entry name" value="TPR-like_helical_dom_sf"/>
</dbReference>
<organism evidence="4 5">
    <name type="scientific">Chitinophaga defluvii</name>
    <dbReference type="NCBI Taxonomy" id="3163343"/>
    <lineage>
        <taxon>Bacteria</taxon>
        <taxon>Pseudomonadati</taxon>
        <taxon>Bacteroidota</taxon>
        <taxon>Chitinophagia</taxon>
        <taxon>Chitinophagales</taxon>
        <taxon>Chitinophagaceae</taxon>
        <taxon>Chitinophaga</taxon>
    </lineage>
</organism>
<dbReference type="Pfam" id="PF13432">
    <property type="entry name" value="TPR_16"/>
    <property type="match status" value="1"/>
</dbReference>
<feature type="repeat" description="TPR" evidence="1">
    <location>
        <begin position="62"/>
        <end position="95"/>
    </location>
</feature>
<keyword evidence="5" id="KW-1185">Reference proteome</keyword>
<evidence type="ECO:0000313" key="5">
    <source>
        <dbReference type="Proteomes" id="UP001549749"/>
    </source>
</evidence>
<evidence type="ECO:0000256" key="3">
    <source>
        <dbReference type="SAM" id="SignalP"/>
    </source>
</evidence>
<dbReference type="InterPro" id="IPR010466">
    <property type="entry name" value="DUF1058"/>
</dbReference>
<feature type="signal peptide" evidence="3">
    <location>
        <begin position="1"/>
        <end position="23"/>
    </location>
</feature>
<dbReference type="PROSITE" id="PS50005">
    <property type="entry name" value="TPR"/>
    <property type="match status" value="1"/>
</dbReference>
<dbReference type="RefSeq" id="WP_354661860.1">
    <property type="nucleotide sequence ID" value="NZ_JBEXAC010000002.1"/>
</dbReference>
<dbReference type="InterPro" id="IPR019734">
    <property type="entry name" value="TPR_rpt"/>
</dbReference>
<feature type="transmembrane region" description="Helical" evidence="2">
    <location>
        <begin position="137"/>
        <end position="158"/>
    </location>
</feature>
<dbReference type="SMART" id="SM00028">
    <property type="entry name" value="TPR"/>
    <property type="match status" value="2"/>
</dbReference>
<proteinExistence type="predicted"/>
<keyword evidence="2" id="KW-1133">Transmembrane helix</keyword>
<evidence type="ECO:0000256" key="1">
    <source>
        <dbReference type="PROSITE-ProRule" id="PRU00339"/>
    </source>
</evidence>
<comment type="caution">
    <text evidence="4">The sequence shown here is derived from an EMBL/GenBank/DDBJ whole genome shotgun (WGS) entry which is preliminary data.</text>
</comment>
<dbReference type="Pfam" id="PF06347">
    <property type="entry name" value="SH3_4"/>
    <property type="match status" value="1"/>
</dbReference>
<keyword evidence="2" id="KW-0472">Membrane</keyword>
<name>A0ABV2T8D7_9BACT</name>
<evidence type="ECO:0000256" key="2">
    <source>
        <dbReference type="SAM" id="Phobius"/>
    </source>
</evidence>
<keyword evidence="3" id="KW-0732">Signal</keyword>
<feature type="chain" id="PRO_5045532446" evidence="3">
    <location>
        <begin position="24"/>
        <end position="256"/>
    </location>
</feature>
<gene>
    <name evidence="4" type="ORF">ABR189_18035</name>
</gene>
<sequence>MRLLRSFTGILLIFLAIHTGLQAQQPGPQQQFEQANNLYAQNKFSDAAAAYQRLIDAGYKQPSLYFNAGNAYYKTNRTGMAVFSYEKALQFAPGNASIEHNLALANQKVVGYLQELPMVFFQRWWIQLEHFHSTNGWAIGTIVFFWLLMAGIIAFRVWPQGKNKWFRWATTAAGVFFAFYLTMAISTYIIDNNHHTGIIMNSGIKAKAAPDDNSKDAFEVQEGMKVQIANTTKEYCKIQLADGKTGWVPCNNIKAL</sequence>
<evidence type="ECO:0000313" key="4">
    <source>
        <dbReference type="EMBL" id="MET6999294.1"/>
    </source>
</evidence>
<dbReference type="Proteomes" id="UP001549749">
    <property type="component" value="Unassembled WGS sequence"/>
</dbReference>
<dbReference type="SUPFAM" id="SSF48452">
    <property type="entry name" value="TPR-like"/>
    <property type="match status" value="1"/>
</dbReference>
<reference evidence="4 5" key="1">
    <citation type="submission" date="2024-06" db="EMBL/GenBank/DDBJ databases">
        <title>Chitinophaga defluvii sp. nov., isolated from municipal sewage.</title>
        <authorList>
            <person name="Zhang L."/>
        </authorList>
    </citation>
    <scope>NUCLEOTIDE SEQUENCE [LARGE SCALE GENOMIC DNA]</scope>
    <source>
        <strain evidence="4 5">H8</strain>
    </source>
</reference>